<sequence length="894" mass="101731">MAPETMELSHDAVMYLIHHIFLPPELPQEDDFNSHYENLLLDTIFQALLDFRHSKRSLRMLLKIFATMVGWFRFTYGPRTQAYWSARSPTPLVSSYLNYLRSIKLLSQQKAGLDGLSQGRSSLWALMSYQPSAETMPKVKKAGQMHDEIRDTVHPKMVTELFAGILRSVGQPVDVSRIWKNTREEVLWSDALLPWRRSPLWLFVPVVMQLVFSRETKVATRPLVDLYKEFMIFLMSRVLKSSLRHSFHSDLLYIQIAKISRRLLKIDSPLQESTQSFVTKTMQNARDRIQNIWSSLVKNSGPRYELSGLGCLDFNQDVFHSLSALDEYIELLPEREIINNFGPFQPASILAKYSANEPPNCPNILAEEYASFNLRVIEDWVVSKLPQWLQCHKSNGSTCGKLGDLIQNYYAIASPVYSKNPEASSAMLLIILELWIACDESAVHICELLLDYDPGIPQGPLQSLVLPFKDEMETLLRVEKYLYSRQARARFSAPGIFNDFCLQYSFSVKYVDQCHELQNTLEEIERWETRERQIKLEELPTKIRRTTTTSCESTMKSNAITMKPFPITLIISVNSTAPAAKGLCSIIPLWAIQGQKYERHSSLWAESRNKGKVQISTTQAARFLEEESQTLEARYRPSPSNLVASTGKANNNRNFNLIMEHCREFDSADLNSATLQEQQERELSPENEQEQQPQRPPPAKAAELTSPILRNTSAAKHIDVSQFPAGLLMSSDFASTIQISGEAQELLPAVKQSEATTLHLYAPRMNMGFCTLDGLDLFTTPKQPVVWDLPRYLVLQLNLFSGQLYFSSFREYVEVCELLSLAWEKDRSGQAIAADGFILKGSSKSNFIDSPVKFLKVFLTKVRMNCEAIGKTHIGTVLDGGLLRPADFREPENG</sequence>
<dbReference type="InterPro" id="IPR046541">
    <property type="entry name" value="DUF6606"/>
</dbReference>
<reference evidence="3" key="1">
    <citation type="submission" date="2021-01" db="EMBL/GenBank/DDBJ databases">
        <title>Chromosome-level genome assembly of a human fungal pathogen reveals clustering of transcriptionally co-regulated genes.</title>
        <authorList>
            <person name="Voorhies M."/>
            <person name="Cohen S."/>
            <person name="Shea T.P."/>
            <person name="Petrus S."/>
            <person name="Munoz J.F."/>
            <person name="Poplawski S."/>
            <person name="Goldman W.E."/>
            <person name="Michael T."/>
            <person name="Cuomo C.A."/>
            <person name="Sil A."/>
            <person name="Beyhan S."/>
        </authorList>
    </citation>
    <scope>NUCLEOTIDE SEQUENCE</scope>
    <source>
        <strain evidence="3">WU24</strain>
    </source>
</reference>
<dbReference type="OrthoDB" id="3182339at2759"/>
<proteinExistence type="predicted"/>
<evidence type="ECO:0000256" key="1">
    <source>
        <dbReference type="SAM" id="MobiDB-lite"/>
    </source>
</evidence>
<dbReference type="AlphaFoldDB" id="A0A8A1M2D6"/>
<feature type="compositionally biased region" description="Polar residues" evidence="1">
    <location>
        <begin position="638"/>
        <end position="649"/>
    </location>
</feature>
<protein>
    <recommendedName>
        <fullName evidence="2">DUF6606 domain-containing protein</fullName>
    </recommendedName>
</protein>
<feature type="domain" description="DUF6606" evidence="2">
    <location>
        <begin position="16"/>
        <end position="66"/>
    </location>
</feature>
<evidence type="ECO:0000313" key="3">
    <source>
        <dbReference type="EMBL" id="QSS59745.1"/>
    </source>
</evidence>
<dbReference type="VEuPathDB" id="FungiDB:I7I51_09181"/>
<dbReference type="Proteomes" id="UP000663671">
    <property type="component" value="Chromosome 2"/>
</dbReference>
<dbReference type="Pfam" id="PF20255">
    <property type="entry name" value="DUF6606"/>
    <property type="match status" value="2"/>
</dbReference>
<evidence type="ECO:0000259" key="2">
    <source>
        <dbReference type="Pfam" id="PF20255"/>
    </source>
</evidence>
<accession>A0A8A1M2D6</accession>
<dbReference type="EMBL" id="CP069109">
    <property type="protein sequence ID" value="QSS59745.1"/>
    <property type="molecule type" value="Genomic_DNA"/>
</dbReference>
<feature type="region of interest" description="Disordered" evidence="1">
    <location>
        <begin position="674"/>
        <end position="701"/>
    </location>
</feature>
<name>A0A8A1M2D6_AJECA</name>
<gene>
    <name evidence="3" type="ORF">I7I51_09181</name>
</gene>
<feature type="domain" description="DUF6606" evidence="2">
    <location>
        <begin position="125"/>
        <end position="240"/>
    </location>
</feature>
<evidence type="ECO:0000313" key="4">
    <source>
        <dbReference type="Proteomes" id="UP000663671"/>
    </source>
</evidence>
<feature type="region of interest" description="Disordered" evidence="1">
    <location>
        <begin position="630"/>
        <end position="649"/>
    </location>
</feature>
<organism evidence="3 4">
    <name type="scientific">Ajellomyces capsulatus</name>
    <name type="common">Darling's disease fungus</name>
    <name type="synonym">Histoplasma capsulatum</name>
    <dbReference type="NCBI Taxonomy" id="5037"/>
    <lineage>
        <taxon>Eukaryota</taxon>
        <taxon>Fungi</taxon>
        <taxon>Dikarya</taxon>
        <taxon>Ascomycota</taxon>
        <taxon>Pezizomycotina</taxon>
        <taxon>Eurotiomycetes</taxon>
        <taxon>Eurotiomycetidae</taxon>
        <taxon>Onygenales</taxon>
        <taxon>Ajellomycetaceae</taxon>
        <taxon>Histoplasma</taxon>
    </lineage>
</organism>